<feature type="domain" description="N-acetyltransferase" evidence="1">
    <location>
        <begin position="9"/>
        <end position="148"/>
    </location>
</feature>
<dbReference type="HOGENOM" id="CLU_086503_2_1_4"/>
<dbReference type="KEGG" id="vpe:Varpa_5257"/>
<dbReference type="InterPro" id="IPR016181">
    <property type="entry name" value="Acyl_CoA_acyltransferase"/>
</dbReference>
<sequence length="148" mass="16493">MLVDMDHQLRISTAIEDLDVPLIHRFLSEESAWARQIPIETVRTSIRNSLNFGGFLGESQVAFARVVSDFATFAYLVDVFVLKEHRGKGCSAALIAAVTAHPQLQGLRRFMLATGDAHGLYAKFGFTPPSRPQTLMEKYVPDAYVRVP</sequence>
<protein>
    <submittedName>
        <fullName evidence="2">GCN5-related N-acetyltransferase</fullName>
    </submittedName>
</protein>
<accession>E6V6A4</accession>
<dbReference type="GO" id="GO:0016747">
    <property type="term" value="F:acyltransferase activity, transferring groups other than amino-acyl groups"/>
    <property type="evidence" value="ECO:0007669"/>
    <property type="project" value="InterPro"/>
</dbReference>
<evidence type="ECO:0000259" key="1">
    <source>
        <dbReference type="PROSITE" id="PS51186"/>
    </source>
</evidence>
<gene>
    <name evidence="2" type="ordered locus">Varpa_5257</name>
</gene>
<evidence type="ECO:0000313" key="3">
    <source>
        <dbReference type="Proteomes" id="UP000008917"/>
    </source>
</evidence>
<dbReference type="InterPro" id="IPR053144">
    <property type="entry name" value="Acetyltransferase_Butenolide"/>
</dbReference>
<name>E6V6A4_VARPE</name>
<dbReference type="EMBL" id="CP002417">
    <property type="protein sequence ID" value="ADU39413.1"/>
    <property type="molecule type" value="Genomic_DNA"/>
</dbReference>
<proteinExistence type="predicted"/>
<dbReference type="eggNOG" id="COG0456">
    <property type="taxonomic scope" value="Bacteria"/>
</dbReference>
<dbReference type="SUPFAM" id="SSF55729">
    <property type="entry name" value="Acyl-CoA N-acyltransferases (Nat)"/>
    <property type="match status" value="1"/>
</dbReference>
<dbReference type="InterPro" id="IPR000182">
    <property type="entry name" value="GNAT_dom"/>
</dbReference>
<dbReference type="CDD" id="cd04301">
    <property type="entry name" value="NAT_SF"/>
    <property type="match status" value="1"/>
</dbReference>
<dbReference type="PANTHER" id="PTHR43233:SF1">
    <property type="entry name" value="FAMILY N-ACETYLTRANSFERASE, PUTATIVE (AFU_ORTHOLOGUE AFUA_6G03350)-RELATED"/>
    <property type="match status" value="1"/>
</dbReference>
<keyword evidence="2" id="KW-0808">Transferase</keyword>
<evidence type="ECO:0000313" key="2">
    <source>
        <dbReference type="EMBL" id="ADU39413.1"/>
    </source>
</evidence>
<dbReference type="AlphaFoldDB" id="E6V6A4"/>
<dbReference type="Gene3D" id="3.40.630.30">
    <property type="match status" value="1"/>
</dbReference>
<dbReference type="Proteomes" id="UP000008917">
    <property type="component" value="Chromosome"/>
</dbReference>
<dbReference type="PANTHER" id="PTHR43233">
    <property type="entry name" value="FAMILY N-ACETYLTRANSFERASE, PUTATIVE (AFU_ORTHOLOGUE AFUA_6G03350)-RELATED"/>
    <property type="match status" value="1"/>
</dbReference>
<dbReference type="Pfam" id="PF13508">
    <property type="entry name" value="Acetyltransf_7"/>
    <property type="match status" value="1"/>
</dbReference>
<reference evidence="2 3" key="2">
    <citation type="journal article" date="2013" name="Genome Announc.">
        <title>Genome of the Root-Associated Plant Growth-Promoting Bacterium Variovorax paradoxus Strain EPS.</title>
        <authorList>
            <person name="Han J.I."/>
            <person name="Spain J.C."/>
            <person name="Leadbetter J.R."/>
            <person name="Ovchinnikova G."/>
            <person name="Goodwin L.A."/>
            <person name="Han C.S."/>
            <person name="Woyke T."/>
            <person name="Davenport K.W."/>
            <person name="Orwin P.M."/>
        </authorList>
    </citation>
    <scope>NUCLEOTIDE SEQUENCE [LARGE SCALE GENOMIC DNA]</scope>
    <source>
        <strain evidence="2 3">EPS</strain>
    </source>
</reference>
<dbReference type="STRING" id="595537.Varpa_5257"/>
<organism evidence="2 3">
    <name type="scientific">Variovorax paradoxus (strain EPS)</name>
    <dbReference type="NCBI Taxonomy" id="595537"/>
    <lineage>
        <taxon>Bacteria</taxon>
        <taxon>Pseudomonadati</taxon>
        <taxon>Pseudomonadota</taxon>
        <taxon>Betaproteobacteria</taxon>
        <taxon>Burkholderiales</taxon>
        <taxon>Comamonadaceae</taxon>
        <taxon>Variovorax</taxon>
    </lineage>
</organism>
<dbReference type="PROSITE" id="PS51186">
    <property type="entry name" value="GNAT"/>
    <property type="match status" value="1"/>
</dbReference>
<reference evidence="3" key="1">
    <citation type="submission" date="2010-12" db="EMBL/GenBank/DDBJ databases">
        <title>Complete sequence of Variovorax paradoxus EPS.</title>
        <authorList>
            <consortium name="US DOE Joint Genome Institute"/>
            <person name="Lucas S."/>
            <person name="Copeland A."/>
            <person name="Lapidus A."/>
            <person name="Cheng J.-F."/>
            <person name="Goodwin L."/>
            <person name="Pitluck S."/>
            <person name="Teshima H."/>
            <person name="Detter J.C."/>
            <person name="Han C."/>
            <person name="Tapia R."/>
            <person name="Land M."/>
            <person name="Hauser L."/>
            <person name="Kyrpides N."/>
            <person name="Ivanova N."/>
            <person name="Ovchinnikova G."/>
            <person name="Orwin P."/>
            <person name="Han J.-I.G."/>
            <person name="Woyke T."/>
        </authorList>
    </citation>
    <scope>NUCLEOTIDE SEQUENCE [LARGE SCALE GENOMIC DNA]</scope>
    <source>
        <strain evidence="3">EPS</strain>
    </source>
</reference>